<dbReference type="PROSITE" id="PS00941">
    <property type="entry name" value="CARBOXYLESTERASE_B_2"/>
    <property type="match status" value="1"/>
</dbReference>
<dbReference type="PANTHER" id="PTHR11559">
    <property type="entry name" value="CARBOXYLESTERASE"/>
    <property type="match status" value="1"/>
</dbReference>
<evidence type="ECO:0000256" key="3">
    <source>
        <dbReference type="RuleBase" id="RU361235"/>
    </source>
</evidence>
<dbReference type="Gene3D" id="3.40.50.1820">
    <property type="entry name" value="alpha/beta hydrolase"/>
    <property type="match status" value="1"/>
</dbReference>
<keyword evidence="6" id="KW-1185">Reference proteome</keyword>
<dbReference type="InterPro" id="IPR019819">
    <property type="entry name" value="Carboxylesterase_B_CS"/>
</dbReference>
<evidence type="ECO:0000313" key="6">
    <source>
        <dbReference type="Proteomes" id="UP000184546"/>
    </source>
</evidence>
<dbReference type="GeneID" id="30973615"/>
<keyword evidence="3" id="KW-0732">Signal</keyword>
<feature type="signal peptide" evidence="3">
    <location>
        <begin position="1"/>
        <end position="20"/>
    </location>
</feature>
<accession>A0A1L9WQX2</accession>
<evidence type="ECO:0000256" key="2">
    <source>
        <dbReference type="ARBA" id="ARBA00022801"/>
    </source>
</evidence>
<dbReference type="VEuPathDB" id="FungiDB:ASPACDRAFT_31262"/>
<feature type="chain" id="PRO_5009734944" description="Carboxylic ester hydrolase" evidence="3">
    <location>
        <begin position="21"/>
        <end position="513"/>
    </location>
</feature>
<comment type="similarity">
    <text evidence="1 3">Belongs to the type-B carboxylesterase/lipase family.</text>
</comment>
<dbReference type="Pfam" id="PF00135">
    <property type="entry name" value="COesterase"/>
    <property type="match status" value="1"/>
</dbReference>
<dbReference type="InterPro" id="IPR029058">
    <property type="entry name" value="AB_hydrolase_fold"/>
</dbReference>
<reference evidence="6" key="1">
    <citation type="journal article" date="2017" name="Genome Biol.">
        <title>Comparative genomics reveals high biological diversity and specific adaptations in the industrially and medically important fungal genus Aspergillus.</title>
        <authorList>
            <person name="de Vries R.P."/>
            <person name="Riley R."/>
            <person name="Wiebenga A."/>
            <person name="Aguilar-Osorio G."/>
            <person name="Amillis S."/>
            <person name="Uchima C.A."/>
            <person name="Anderluh G."/>
            <person name="Asadollahi M."/>
            <person name="Askin M."/>
            <person name="Barry K."/>
            <person name="Battaglia E."/>
            <person name="Bayram O."/>
            <person name="Benocci T."/>
            <person name="Braus-Stromeyer S.A."/>
            <person name="Caldana C."/>
            <person name="Canovas D."/>
            <person name="Cerqueira G.C."/>
            <person name="Chen F."/>
            <person name="Chen W."/>
            <person name="Choi C."/>
            <person name="Clum A."/>
            <person name="Dos Santos R.A."/>
            <person name="Damasio A.R."/>
            <person name="Diallinas G."/>
            <person name="Emri T."/>
            <person name="Fekete E."/>
            <person name="Flipphi M."/>
            <person name="Freyberg S."/>
            <person name="Gallo A."/>
            <person name="Gournas C."/>
            <person name="Habgood R."/>
            <person name="Hainaut M."/>
            <person name="Harispe M.L."/>
            <person name="Henrissat B."/>
            <person name="Hilden K.S."/>
            <person name="Hope R."/>
            <person name="Hossain A."/>
            <person name="Karabika E."/>
            <person name="Karaffa L."/>
            <person name="Karanyi Z."/>
            <person name="Krasevec N."/>
            <person name="Kuo A."/>
            <person name="Kusch H."/>
            <person name="LaButti K."/>
            <person name="Lagendijk E.L."/>
            <person name="Lapidus A."/>
            <person name="Levasseur A."/>
            <person name="Lindquist E."/>
            <person name="Lipzen A."/>
            <person name="Logrieco A.F."/>
            <person name="MacCabe A."/>
            <person name="Maekelae M.R."/>
            <person name="Malavazi I."/>
            <person name="Melin P."/>
            <person name="Meyer V."/>
            <person name="Mielnichuk N."/>
            <person name="Miskei M."/>
            <person name="Molnar A.P."/>
            <person name="Mule G."/>
            <person name="Ngan C.Y."/>
            <person name="Orejas M."/>
            <person name="Orosz E."/>
            <person name="Ouedraogo J.P."/>
            <person name="Overkamp K.M."/>
            <person name="Park H.-S."/>
            <person name="Perrone G."/>
            <person name="Piumi F."/>
            <person name="Punt P.J."/>
            <person name="Ram A.F."/>
            <person name="Ramon A."/>
            <person name="Rauscher S."/>
            <person name="Record E."/>
            <person name="Riano-Pachon D.M."/>
            <person name="Robert V."/>
            <person name="Roehrig J."/>
            <person name="Ruller R."/>
            <person name="Salamov A."/>
            <person name="Salih N.S."/>
            <person name="Samson R.A."/>
            <person name="Sandor E."/>
            <person name="Sanguinetti M."/>
            <person name="Schuetze T."/>
            <person name="Sepcic K."/>
            <person name="Shelest E."/>
            <person name="Sherlock G."/>
            <person name="Sophianopoulou V."/>
            <person name="Squina F.M."/>
            <person name="Sun H."/>
            <person name="Susca A."/>
            <person name="Todd R.B."/>
            <person name="Tsang A."/>
            <person name="Unkles S.E."/>
            <person name="van de Wiele N."/>
            <person name="van Rossen-Uffink D."/>
            <person name="Oliveira J.V."/>
            <person name="Vesth T.C."/>
            <person name="Visser J."/>
            <person name="Yu J.-H."/>
            <person name="Zhou M."/>
            <person name="Andersen M.R."/>
            <person name="Archer D.B."/>
            <person name="Baker S.E."/>
            <person name="Benoit I."/>
            <person name="Brakhage A.A."/>
            <person name="Braus G.H."/>
            <person name="Fischer R."/>
            <person name="Frisvad J.C."/>
            <person name="Goldman G.H."/>
            <person name="Houbraken J."/>
            <person name="Oakley B."/>
            <person name="Pocsi I."/>
            <person name="Scazzocchio C."/>
            <person name="Seiboth B."/>
            <person name="vanKuyk P.A."/>
            <person name="Wortman J."/>
            <person name="Dyer P.S."/>
            <person name="Grigoriev I.V."/>
        </authorList>
    </citation>
    <scope>NUCLEOTIDE SEQUENCE [LARGE SCALE GENOMIC DNA]</scope>
    <source>
        <strain evidence="6">ATCC 16872 / CBS 172.66 / WB 5094</strain>
    </source>
</reference>
<evidence type="ECO:0000256" key="1">
    <source>
        <dbReference type="ARBA" id="ARBA00005964"/>
    </source>
</evidence>
<dbReference type="InterPro" id="IPR050309">
    <property type="entry name" value="Type-B_Carboxylest/Lipase"/>
</dbReference>
<evidence type="ECO:0000313" key="5">
    <source>
        <dbReference type="EMBL" id="OJJ98574.1"/>
    </source>
</evidence>
<dbReference type="SUPFAM" id="SSF53474">
    <property type="entry name" value="alpha/beta-Hydrolases"/>
    <property type="match status" value="1"/>
</dbReference>
<dbReference type="OMA" id="QWPPVET"/>
<organism evidence="5 6">
    <name type="scientific">Aspergillus aculeatus (strain ATCC 16872 / CBS 172.66 / WB 5094)</name>
    <dbReference type="NCBI Taxonomy" id="690307"/>
    <lineage>
        <taxon>Eukaryota</taxon>
        <taxon>Fungi</taxon>
        <taxon>Dikarya</taxon>
        <taxon>Ascomycota</taxon>
        <taxon>Pezizomycotina</taxon>
        <taxon>Eurotiomycetes</taxon>
        <taxon>Eurotiomycetidae</taxon>
        <taxon>Eurotiales</taxon>
        <taxon>Aspergillaceae</taxon>
        <taxon>Aspergillus</taxon>
        <taxon>Aspergillus subgen. Circumdati</taxon>
    </lineage>
</organism>
<dbReference type="EC" id="3.1.1.-" evidence="3"/>
<evidence type="ECO:0000259" key="4">
    <source>
        <dbReference type="Pfam" id="PF00135"/>
    </source>
</evidence>
<protein>
    <recommendedName>
        <fullName evidence="3">Carboxylic ester hydrolase</fullName>
        <ecNumber evidence="3">3.1.1.-</ecNumber>
    </recommendedName>
</protein>
<gene>
    <name evidence="5" type="ORF">ASPACDRAFT_31262</name>
</gene>
<dbReference type="InterPro" id="IPR002018">
    <property type="entry name" value="CarbesteraseB"/>
</dbReference>
<sequence length="513" mass="56460">MRSLICGAFLLASSLATAAGSAMPRVTLDYCTVEAAIGNDTLGFYRYQNIRFAAPVTGDRRFAKPELPLVETEINYGDIVSESIDCSTSEDCLFLDVWTPANSTSKKLPVLMYVYGGGFTGGSKIQSTPEGLFDLSKDFIFVAANYRLGVTGLLNGPSFQHEGGAANAAVWDVTQALEWVQKYIHAFGGDPSAVTLSGFSAGASQVMFQITRFSGRAPQLFKQAYIMSPGYVPGAGHHQAEDYYQNVSTAVGCPGGDIGCLRAVNFTTLMTIGSEVASNYSYQLQPRADGAIVADTYEAQLYQKNFNFSGPLVISHERHEENSQNSSTVTSEADIAAELQMYFPSITDDVIEEILKLYPAHRYPAAGYRLADIRQGFDMTGKNLALTQALHNETWNAIVNLGDATHGTDQYYYWYSTYSTVPSNGLTSSTSTSVNVTIARGWLMLFDSQRTMQKYLLSFVLTSNPNTLWPQDKIYWPKYGNMTNTLSFNTTMSVTTDDLANDKSLFWNKVLWY</sequence>
<dbReference type="AlphaFoldDB" id="A0A1L9WQX2"/>
<dbReference type="InterPro" id="IPR019826">
    <property type="entry name" value="Carboxylesterase_B_AS"/>
</dbReference>
<dbReference type="Proteomes" id="UP000184546">
    <property type="component" value="Unassembled WGS sequence"/>
</dbReference>
<proteinExistence type="inferred from homology"/>
<keyword evidence="2 3" id="KW-0378">Hydrolase</keyword>
<dbReference type="STRING" id="690307.A0A1L9WQX2"/>
<dbReference type="GO" id="GO:0016787">
    <property type="term" value="F:hydrolase activity"/>
    <property type="evidence" value="ECO:0007669"/>
    <property type="project" value="UniProtKB-KW"/>
</dbReference>
<dbReference type="OrthoDB" id="408631at2759"/>
<feature type="domain" description="Carboxylesterase type B" evidence="4">
    <location>
        <begin position="39"/>
        <end position="504"/>
    </location>
</feature>
<dbReference type="PROSITE" id="PS00122">
    <property type="entry name" value="CARBOXYLESTERASE_B_1"/>
    <property type="match status" value="1"/>
</dbReference>
<dbReference type="RefSeq" id="XP_020054914.1">
    <property type="nucleotide sequence ID" value="XM_020199801.1"/>
</dbReference>
<dbReference type="EMBL" id="KV878980">
    <property type="protein sequence ID" value="OJJ98574.1"/>
    <property type="molecule type" value="Genomic_DNA"/>
</dbReference>
<name>A0A1L9WQX2_ASPA1</name>